<dbReference type="Pfam" id="PF00043">
    <property type="entry name" value="GST_C"/>
    <property type="match status" value="1"/>
</dbReference>
<dbReference type="Proteomes" id="UP000799423">
    <property type="component" value="Unassembled WGS sequence"/>
</dbReference>
<protein>
    <submittedName>
        <fullName evidence="4">Glutathione S-transferase</fullName>
    </submittedName>
</protein>
<dbReference type="PANTHER" id="PTHR44051">
    <property type="entry name" value="GLUTATHIONE S-TRANSFERASE-RELATED"/>
    <property type="match status" value="1"/>
</dbReference>
<evidence type="ECO:0000256" key="1">
    <source>
        <dbReference type="ARBA" id="ARBA00007409"/>
    </source>
</evidence>
<feature type="domain" description="GST C-terminal" evidence="3">
    <location>
        <begin position="87"/>
        <end position="214"/>
    </location>
</feature>
<evidence type="ECO:0000259" key="3">
    <source>
        <dbReference type="PROSITE" id="PS50405"/>
    </source>
</evidence>
<dbReference type="EMBL" id="MU006309">
    <property type="protein sequence ID" value="KAF2849816.1"/>
    <property type="molecule type" value="Genomic_DNA"/>
</dbReference>
<dbReference type="GO" id="GO:0016740">
    <property type="term" value="F:transferase activity"/>
    <property type="evidence" value="ECO:0007669"/>
    <property type="project" value="UniProtKB-KW"/>
</dbReference>
<dbReference type="InterPro" id="IPR004046">
    <property type="entry name" value="GST_C"/>
</dbReference>
<dbReference type="PROSITE" id="PS50404">
    <property type="entry name" value="GST_NTER"/>
    <property type="match status" value="1"/>
</dbReference>
<sequence>MAPNDLRLFMAPSSCTTAAHILLLESGISFKTEIIDVFKGFPAEYLHLSPKGKVPILHADGETITEMPAIVTAIAQLAPDKHFLGGTNNDIVRSYEWFNFLSGEMHAQGYYALFRPQDFIDDKAAHDAIRQKSREKIARCYGIVEEKLKGVYAVGDAFSAADAYLLPFYRWGNANGFAMRQKYPKYTALMENLANRESVQSACEKEGINALSEP</sequence>
<dbReference type="SUPFAM" id="SSF52833">
    <property type="entry name" value="Thioredoxin-like"/>
    <property type="match status" value="1"/>
</dbReference>
<dbReference type="PANTHER" id="PTHR44051:SF8">
    <property type="entry name" value="GLUTATHIONE S-TRANSFERASE GSTA"/>
    <property type="match status" value="1"/>
</dbReference>
<dbReference type="SFLD" id="SFLDS00019">
    <property type="entry name" value="Glutathione_Transferase_(cytos"/>
    <property type="match status" value="1"/>
</dbReference>
<reference evidence="4" key="1">
    <citation type="submission" date="2020-01" db="EMBL/GenBank/DDBJ databases">
        <authorList>
            <consortium name="DOE Joint Genome Institute"/>
            <person name="Haridas S."/>
            <person name="Albert R."/>
            <person name="Binder M."/>
            <person name="Bloem J."/>
            <person name="Labutti K."/>
            <person name="Salamov A."/>
            <person name="Andreopoulos B."/>
            <person name="Baker S.E."/>
            <person name="Barry K."/>
            <person name="Bills G."/>
            <person name="Bluhm B.H."/>
            <person name="Cannon C."/>
            <person name="Castanera R."/>
            <person name="Culley D.E."/>
            <person name="Daum C."/>
            <person name="Ezra D."/>
            <person name="Gonzalez J.B."/>
            <person name="Henrissat B."/>
            <person name="Kuo A."/>
            <person name="Liang C."/>
            <person name="Lipzen A."/>
            <person name="Lutzoni F."/>
            <person name="Magnuson J."/>
            <person name="Mondo S."/>
            <person name="Nolan M."/>
            <person name="Ohm R."/>
            <person name="Pangilinan J."/>
            <person name="Park H.-J."/>
            <person name="Ramirez L."/>
            <person name="Alfaro M."/>
            <person name="Sun H."/>
            <person name="Tritt A."/>
            <person name="Yoshinaga Y."/>
            <person name="Zwiers L.-H."/>
            <person name="Turgeon B.G."/>
            <person name="Goodwin S.B."/>
            <person name="Spatafora J.W."/>
            <person name="Crous P.W."/>
            <person name="Grigoriev I.V."/>
        </authorList>
    </citation>
    <scope>NUCLEOTIDE SEQUENCE</scope>
    <source>
        <strain evidence="4">IPT5</strain>
    </source>
</reference>
<dbReference type="InterPro" id="IPR036282">
    <property type="entry name" value="Glutathione-S-Trfase_C_sf"/>
</dbReference>
<keyword evidence="5" id="KW-1185">Reference proteome</keyword>
<dbReference type="Gene3D" id="1.20.1050.10">
    <property type="match status" value="1"/>
</dbReference>
<name>A0A6A7B2S0_9PLEO</name>
<dbReference type="InterPro" id="IPR010987">
    <property type="entry name" value="Glutathione-S-Trfase_C-like"/>
</dbReference>
<dbReference type="SFLD" id="SFLDG00358">
    <property type="entry name" value="Main_(cytGST)"/>
    <property type="match status" value="1"/>
</dbReference>
<dbReference type="SUPFAM" id="SSF47616">
    <property type="entry name" value="GST C-terminal domain-like"/>
    <property type="match status" value="1"/>
</dbReference>
<proteinExistence type="inferred from homology"/>
<dbReference type="SFLD" id="SFLDG01150">
    <property type="entry name" value="Main.1:_Beta-like"/>
    <property type="match status" value="1"/>
</dbReference>
<dbReference type="Pfam" id="PF13409">
    <property type="entry name" value="GST_N_2"/>
    <property type="match status" value="1"/>
</dbReference>
<dbReference type="InterPro" id="IPR004045">
    <property type="entry name" value="Glutathione_S-Trfase_N"/>
</dbReference>
<dbReference type="CDD" id="cd03057">
    <property type="entry name" value="GST_N_Beta"/>
    <property type="match status" value="1"/>
</dbReference>
<dbReference type="CDD" id="cd03188">
    <property type="entry name" value="GST_C_Beta"/>
    <property type="match status" value="1"/>
</dbReference>
<feature type="domain" description="GST N-terminal" evidence="2">
    <location>
        <begin position="3"/>
        <end position="82"/>
    </location>
</feature>
<dbReference type="InterPro" id="IPR036249">
    <property type="entry name" value="Thioredoxin-like_sf"/>
</dbReference>
<dbReference type="AlphaFoldDB" id="A0A6A7B2S0"/>
<evidence type="ECO:0000313" key="4">
    <source>
        <dbReference type="EMBL" id="KAF2849816.1"/>
    </source>
</evidence>
<keyword evidence="4" id="KW-0808">Transferase</keyword>
<accession>A0A6A7B2S0</accession>
<gene>
    <name evidence="4" type="ORF">T440DRAFT_468884</name>
</gene>
<organism evidence="4 5">
    <name type="scientific">Plenodomus tracheiphilus IPT5</name>
    <dbReference type="NCBI Taxonomy" id="1408161"/>
    <lineage>
        <taxon>Eukaryota</taxon>
        <taxon>Fungi</taxon>
        <taxon>Dikarya</taxon>
        <taxon>Ascomycota</taxon>
        <taxon>Pezizomycotina</taxon>
        <taxon>Dothideomycetes</taxon>
        <taxon>Pleosporomycetidae</taxon>
        <taxon>Pleosporales</taxon>
        <taxon>Pleosporineae</taxon>
        <taxon>Leptosphaeriaceae</taxon>
        <taxon>Plenodomus</taxon>
    </lineage>
</organism>
<dbReference type="PROSITE" id="PS50405">
    <property type="entry name" value="GST_CTER"/>
    <property type="match status" value="1"/>
</dbReference>
<dbReference type="OrthoDB" id="2309723at2759"/>
<dbReference type="Gene3D" id="3.40.30.10">
    <property type="entry name" value="Glutaredoxin"/>
    <property type="match status" value="1"/>
</dbReference>
<dbReference type="InterPro" id="IPR040079">
    <property type="entry name" value="Glutathione_S-Trfase"/>
</dbReference>
<evidence type="ECO:0000313" key="5">
    <source>
        <dbReference type="Proteomes" id="UP000799423"/>
    </source>
</evidence>
<evidence type="ECO:0000259" key="2">
    <source>
        <dbReference type="PROSITE" id="PS50404"/>
    </source>
</evidence>
<comment type="similarity">
    <text evidence="1">Belongs to the GST superfamily.</text>
</comment>